<dbReference type="SMART" id="SM00268">
    <property type="entry name" value="ACTIN"/>
    <property type="match status" value="1"/>
</dbReference>
<feature type="compositionally biased region" description="Basic and acidic residues" evidence="2">
    <location>
        <begin position="238"/>
        <end position="266"/>
    </location>
</feature>
<evidence type="ECO:0000256" key="1">
    <source>
        <dbReference type="RuleBase" id="RU000487"/>
    </source>
</evidence>
<comment type="caution">
    <text evidence="3">The sequence shown here is derived from an EMBL/GenBank/DDBJ whole genome shotgun (WGS) entry which is preliminary data.</text>
</comment>
<proteinExistence type="inferred from homology"/>
<comment type="similarity">
    <text evidence="1">Belongs to the actin family.</text>
</comment>
<dbReference type="Pfam" id="PF00022">
    <property type="entry name" value="Actin"/>
    <property type="match status" value="1"/>
</dbReference>
<accession>A0ABR3K2W6</accession>
<evidence type="ECO:0000313" key="4">
    <source>
        <dbReference type="Proteomes" id="UP001556367"/>
    </source>
</evidence>
<keyword evidence="4" id="KW-1185">Reference proteome</keyword>
<feature type="compositionally biased region" description="Low complexity" evidence="2">
    <location>
        <begin position="284"/>
        <end position="296"/>
    </location>
</feature>
<dbReference type="PANTHER" id="PTHR11937">
    <property type="entry name" value="ACTIN"/>
    <property type="match status" value="1"/>
</dbReference>
<evidence type="ECO:0000313" key="3">
    <source>
        <dbReference type="EMBL" id="KAL0961517.1"/>
    </source>
</evidence>
<name>A0ABR3K2W6_9AGAR</name>
<dbReference type="Gene3D" id="3.30.420.40">
    <property type="match status" value="2"/>
</dbReference>
<organism evidence="3 4">
    <name type="scientific">Hohenbuehelia grisea</name>
    <dbReference type="NCBI Taxonomy" id="104357"/>
    <lineage>
        <taxon>Eukaryota</taxon>
        <taxon>Fungi</taxon>
        <taxon>Dikarya</taxon>
        <taxon>Basidiomycota</taxon>
        <taxon>Agaricomycotina</taxon>
        <taxon>Agaricomycetes</taxon>
        <taxon>Agaricomycetidae</taxon>
        <taxon>Agaricales</taxon>
        <taxon>Pleurotineae</taxon>
        <taxon>Pleurotaceae</taxon>
        <taxon>Hohenbuehelia</taxon>
    </lineage>
</organism>
<sequence>MNGQIVWDAVKRLDIGGKLLTNQLKELISFRQWNMMDETYIMNDVKEACCYVSTDFEQDLETCRADPKTNPVVREYILPDLSINRKGRIRGSQDIVTDADQILVMNNERFSVPEIIFRPDNLGMNQCGLADTIAVSISLLPEDLRGMFWANIGLIGGNTKFPGFRRRLLAELRSRAPVDAEVVIYDCEEPTTEVYRSALAFARSPQFTQNCVTREEYAESGSNASRRKFSDWKVTGATEKDAATKGTRDTAGKEKAGRGPRGDERVPQGAMKKLSRTRSKVVNAASSAPATSRRRG</sequence>
<dbReference type="InterPro" id="IPR043129">
    <property type="entry name" value="ATPase_NBD"/>
</dbReference>
<gene>
    <name evidence="3" type="ORF">HGRIS_006458</name>
</gene>
<dbReference type="InterPro" id="IPR004000">
    <property type="entry name" value="Actin"/>
</dbReference>
<protein>
    <submittedName>
        <fullName evidence="3">Uncharacterized protein</fullName>
    </submittedName>
</protein>
<dbReference type="Proteomes" id="UP001556367">
    <property type="component" value="Unassembled WGS sequence"/>
</dbReference>
<evidence type="ECO:0000256" key="2">
    <source>
        <dbReference type="SAM" id="MobiDB-lite"/>
    </source>
</evidence>
<reference evidence="4" key="1">
    <citation type="submission" date="2024-06" db="EMBL/GenBank/DDBJ databases">
        <title>Multi-omics analyses provide insights into the biosynthesis of the anticancer antibiotic pleurotin in Hohenbuehelia grisea.</title>
        <authorList>
            <person name="Weaver J.A."/>
            <person name="Alberti F."/>
        </authorList>
    </citation>
    <scope>NUCLEOTIDE SEQUENCE [LARGE SCALE GENOMIC DNA]</scope>
    <source>
        <strain evidence="4">T-177</strain>
    </source>
</reference>
<dbReference type="SUPFAM" id="SSF53067">
    <property type="entry name" value="Actin-like ATPase domain"/>
    <property type="match status" value="1"/>
</dbReference>
<dbReference type="EMBL" id="JASNQZ010000001">
    <property type="protein sequence ID" value="KAL0961517.1"/>
    <property type="molecule type" value="Genomic_DNA"/>
</dbReference>
<dbReference type="Gene3D" id="3.90.640.10">
    <property type="entry name" value="Actin, Chain A, domain 4"/>
    <property type="match status" value="1"/>
</dbReference>
<feature type="region of interest" description="Disordered" evidence="2">
    <location>
        <begin position="229"/>
        <end position="296"/>
    </location>
</feature>